<dbReference type="Proteomes" id="UP000050794">
    <property type="component" value="Unassembled WGS sequence"/>
</dbReference>
<feature type="region of interest" description="Disordered" evidence="1">
    <location>
        <begin position="16"/>
        <end position="80"/>
    </location>
</feature>
<keyword evidence="2" id="KW-1185">Reference proteome</keyword>
<name>A0A183V0M6_TOXCA</name>
<reference evidence="3" key="1">
    <citation type="submission" date="2016-06" db="UniProtKB">
        <authorList>
            <consortium name="WormBaseParasite"/>
        </authorList>
    </citation>
    <scope>IDENTIFICATION</scope>
</reference>
<protein>
    <submittedName>
        <fullName evidence="3">Pecanex-like protein</fullName>
    </submittedName>
</protein>
<evidence type="ECO:0000313" key="3">
    <source>
        <dbReference type="WBParaSite" id="TCNE_0001429601-mRNA-1"/>
    </source>
</evidence>
<proteinExistence type="predicted"/>
<evidence type="ECO:0000256" key="1">
    <source>
        <dbReference type="SAM" id="MobiDB-lite"/>
    </source>
</evidence>
<dbReference type="AlphaFoldDB" id="A0A183V0M6"/>
<accession>A0A183V0M6</accession>
<sequence>LTRVTECARQLSQIGRATCSSSSSSSSSGSGSGSGSSSGCGSISGGNNSNSKSQERQPLNGIWNRPTHTQTASEQEVATADCLSEETEVTTVEGKNRKHDYGSKRFFCANYIFLFLS</sequence>
<evidence type="ECO:0000313" key="2">
    <source>
        <dbReference type="Proteomes" id="UP000050794"/>
    </source>
</evidence>
<feature type="compositionally biased region" description="Low complexity" evidence="1">
    <location>
        <begin position="20"/>
        <end position="29"/>
    </location>
</feature>
<organism evidence="2 3">
    <name type="scientific">Toxocara canis</name>
    <name type="common">Canine roundworm</name>
    <dbReference type="NCBI Taxonomy" id="6265"/>
    <lineage>
        <taxon>Eukaryota</taxon>
        <taxon>Metazoa</taxon>
        <taxon>Ecdysozoa</taxon>
        <taxon>Nematoda</taxon>
        <taxon>Chromadorea</taxon>
        <taxon>Rhabditida</taxon>
        <taxon>Spirurina</taxon>
        <taxon>Ascaridomorpha</taxon>
        <taxon>Ascaridoidea</taxon>
        <taxon>Toxocaridae</taxon>
        <taxon>Toxocara</taxon>
    </lineage>
</organism>
<feature type="compositionally biased region" description="Polar residues" evidence="1">
    <location>
        <begin position="66"/>
        <end position="76"/>
    </location>
</feature>
<feature type="compositionally biased region" description="Gly residues" evidence="1">
    <location>
        <begin position="30"/>
        <end position="44"/>
    </location>
</feature>
<dbReference type="WBParaSite" id="TCNE_0001429601-mRNA-1">
    <property type="protein sequence ID" value="TCNE_0001429601-mRNA-1"/>
    <property type="gene ID" value="TCNE_0001429601"/>
</dbReference>